<dbReference type="InterPro" id="IPR004155">
    <property type="entry name" value="PBS_lyase_HEAT"/>
</dbReference>
<dbReference type="SMART" id="SM00567">
    <property type="entry name" value="EZ_HEAT"/>
    <property type="match status" value="5"/>
</dbReference>
<name>A0A426TZZ9_9CHLR</name>
<dbReference type="Proteomes" id="UP000280307">
    <property type="component" value="Unassembled WGS sequence"/>
</dbReference>
<dbReference type="SUPFAM" id="SSF48371">
    <property type="entry name" value="ARM repeat"/>
    <property type="match status" value="1"/>
</dbReference>
<dbReference type="InterPro" id="IPR011989">
    <property type="entry name" value="ARM-like"/>
</dbReference>
<comment type="caution">
    <text evidence="1">The sequence shown here is derived from an EMBL/GenBank/DDBJ whole genome shotgun (WGS) entry which is preliminary data.</text>
</comment>
<dbReference type="Pfam" id="PF13646">
    <property type="entry name" value="HEAT_2"/>
    <property type="match status" value="1"/>
</dbReference>
<evidence type="ECO:0000313" key="1">
    <source>
        <dbReference type="EMBL" id="RRR72061.1"/>
    </source>
</evidence>
<dbReference type="PANTHER" id="PTHR12697:SF5">
    <property type="entry name" value="DEOXYHYPUSINE HYDROXYLASE"/>
    <property type="match status" value="1"/>
</dbReference>
<dbReference type="PANTHER" id="PTHR12697">
    <property type="entry name" value="PBS LYASE HEAT-LIKE PROTEIN"/>
    <property type="match status" value="1"/>
</dbReference>
<dbReference type="Pfam" id="PF03130">
    <property type="entry name" value="HEAT_PBS"/>
    <property type="match status" value="1"/>
</dbReference>
<accession>A0A426TZZ9</accession>
<dbReference type="Gene3D" id="1.25.10.10">
    <property type="entry name" value="Leucine-rich Repeat Variant"/>
    <property type="match status" value="1"/>
</dbReference>
<dbReference type="GO" id="GO:0016491">
    <property type="term" value="F:oxidoreductase activity"/>
    <property type="evidence" value="ECO:0007669"/>
    <property type="project" value="TreeGrafter"/>
</dbReference>
<protein>
    <submittedName>
        <fullName evidence="1">HEAT repeat domain-containing protein</fullName>
    </submittedName>
</protein>
<reference evidence="1 2" key="1">
    <citation type="submission" date="2018-12" db="EMBL/GenBank/DDBJ databases">
        <title>Genome Sequence of Candidatus Viridilinea halotolerans isolated from saline sulfide-rich spring.</title>
        <authorList>
            <person name="Grouzdev D.S."/>
            <person name="Burganskaya E.I."/>
            <person name="Krutkina M.S."/>
            <person name="Sukhacheva M.V."/>
            <person name="Gorlenko V.M."/>
        </authorList>
    </citation>
    <scope>NUCLEOTIDE SEQUENCE [LARGE SCALE GENOMIC DNA]</scope>
    <source>
        <strain evidence="1">Chok-6</strain>
    </source>
</reference>
<proteinExistence type="predicted"/>
<organism evidence="1 2">
    <name type="scientific">Candidatus Viridilinea halotolerans</name>
    <dbReference type="NCBI Taxonomy" id="2491704"/>
    <lineage>
        <taxon>Bacteria</taxon>
        <taxon>Bacillati</taxon>
        <taxon>Chloroflexota</taxon>
        <taxon>Chloroflexia</taxon>
        <taxon>Chloroflexales</taxon>
        <taxon>Chloroflexineae</taxon>
        <taxon>Oscillochloridaceae</taxon>
        <taxon>Candidatus Viridilinea</taxon>
    </lineage>
</organism>
<evidence type="ECO:0000313" key="2">
    <source>
        <dbReference type="Proteomes" id="UP000280307"/>
    </source>
</evidence>
<dbReference type="EMBL" id="RSAS01000413">
    <property type="protein sequence ID" value="RRR72061.1"/>
    <property type="molecule type" value="Genomic_DNA"/>
</dbReference>
<sequence>MQPTNDVIATLIADLCGDDEALRTQASFTLGVLGEPAIAPLIALLSAPTSEKRKRAAWVLGVIGTPALPALLQLAESNDQHLRIEAIRVLGIVGEARALNQLLVGLTDPDPRVAARAARAIGKIADPRAYHPLITALHHPSPDVRYEVCRALLDLRVREAVPALRELATNANAQMTTWGASLALVASHAADELAQSDPSADQSGYFARVQSLLDQQQSQGDA</sequence>
<dbReference type="AlphaFoldDB" id="A0A426TZZ9"/>
<gene>
    <name evidence="1" type="ORF">EI684_10675</name>
</gene>
<dbReference type="InterPro" id="IPR016024">
    <property type="entry name" value="ARM-type_fold"/>
</dbReference>